<comment type="caution">
    <text evidence="1">The sequence shown here is derived from an EMBL/GenBank/DDBJ whole genome shotgun (WGS) entry which is preliminary data.</text>
</comment>
<sequence>MLCEEDSATSCTGAQKGLVNSSSGCVSCLLELLMGEEDLTHKEPTVKNSLYKEPNRRSNSCCDGTCASAEEETLCSWGTGLELS</sequence>
<proteinExistence type="predicted"/>
<evidence type="ECO:0000313" key="1">
    <source>
        <dbReference type="EMBL" id="GFD02069.1"/>
    </source>
</evidence>
<reference evidence="1" key="1">
    <citation type="journal article" date="2019" name="Sci. Rep.">
        <title>Draft genome of Tanacetum cinerariifolium, the natural source of mosquito coil.</title>
        <authorList>
            <person name="Yamashiro T."/>
            <person name="Shiraishi A."/>
            <person name="Satake H."/>
            <person name="Nakayama K."/>
        </authorList>
    </citation>
    <scope>NUCLEOTIDE SEQUENCE</scope>
</reference>
<name>A0A699SYH0_TANCI</name>
<organism evidence="1">
    <name type="scientific">Tanacetum cinerariifolium</name>
    <name type="common">Dalmatian daisy</name>
    <name type="synonym">Chrysanthemum cinerariifolium</name>
    <dbReference type="NCBI Taxonomy" id="118510"/>
    <lineage>
        <taxon>Eukaryota</taxon>
        <taxon>Viridiplantae</taxon>
        <taxon>Streptophyta</taxon>
        <taxon>Embryophyta</taxon>
        <taxon>Tracheophyta</taxon>
        <taxon>Spermatophyta</taxon>
        <taxon>Magnoliopsida</taxon>
        <taxon>eudicotyledons</taxon>
        <taxon>Gunneridae</taxon>
        <taxon>Pentapetalae</taxon>
        <taxon>asterids</taxon>
        <taxon>campanulids</taxon>
        <taxon>Asterales</taxon>
        <taxon>Asteraceae</taxon>
        <taxon>Asteroideae</taxon>
        <taxon>Anthemideae</taxon>
        <taxon>Anthemidinae</taxon>
        <taxon>Tanacetum</taxon>
    </lineage>
</organism>
<protein>
    <submittedName>
        <fullName evidence="1">Uncharacterized protein</fullName>
    </submittedName>
</protein>
<dbReference type="AlphaFoldDB" id="A0A699SYH0"/>
<accession>A0A699SYH0</accession>
<dbReference type="EMBL" id="BKCJ011195550">
    <property type="protein sequence ID" value="GFD02069.1"/>
    <property type="molecule type" value="Genomic_DNA"/>
</dbReference>
<gene>
    <name evidence="1" type="ORF">Tci_874038</name>
</gene>